<dbReference type="Pfam" id="PF20239">
    <property type="entry name" value="DUF6596"/>
    <property type="match status" value="1"/>
</dbReference>
<feature type="domain" description="DUF6596" evidence="2">
    <location>
        <begin position="185"/>
        <end position="286"/>
    </location>
</feature>
<accession>A0A7V8NM82</accession>
<organism evidence="3 4">
    <name type="scientific">Candidatus Acidiferrum panamense</name>
    <dbReference type="NCBI Taxonomy" id="2741543"/>
    <lineage>
        <taxon>Bacteria</taxon>
        <taxon>Pseudomonadati</taxon>
        <taxon>Acidobacteriota</taxon>
        <taxon>Terriglobia</taxon>
        <taxon>Candidatus Acidiferrales</taxon>
        <taxon>Candidatus Acidiferrum</taxon>
    </lineage>
</organism>
<dbReference type="PANTHER" id="PTHR47756:SF2">
    <property type="entry name" value="BLL6612 PROTEIN"/>
    <property type="match status" value="1"/>
</dbReference>
<proteinExistence type="predicted"/>
<dbReference type="InterPro" id="IPR013325">
    <property type="entry name" value="RNA_pol_sigma_r2"/>
</dbReference>
<evidence type="ECO:0000313" key="4">
    <source>
        <dbReference type="Proteomes" id="UP000567293"/>
    </source>
</evidence>
<dbReference type="SUPFAM" id="SSF88659">
    <property type="entry name" value="Sigma3 and sigma4 domains of RNA polymerase sigma factors"/>
    <property type="match status" value="1"/>
</dbReference>
<dbReference type="GO" id="GO:0006352">
    <property type="term" value="P:DNA-templated transcription initiation"/>
    <property type="evidence" value="ECO:0007669"/>
    <property type="project" value="InterPro"/>
</dbReference>
<comment type="caution">
    <text evidence="3">The sequence shown here is derived from an EMBL/GenBank/DDBJ whole genome shotgun (WGS) entry which is preliminary data.</text>
</comment>
<dbReference type="SUPFAM" id="SSF88946">
    <property type="entry name" value="Sigma2 domain of RNA polymerase sigma factors"/>
    <property type="match status" value="1"/>
</dbReference>
<dbReference type="GO" id="GO:0003700">
    <property type="term" value="F:DNA-binding transcription factor activity"/>
    <property type="evidence" value="ECO:0007669"/>
    <property type="project" value="InterPro"/>
</dbReference>
<protein>
    <submittedName>
        <fullName evidence="3">Sigma factor, ECF subfamily protein</fullName>
    </submittedName>
</protein>
<dbReference type="Pfam" id="PF04542">
    <property type="entry name" value="Sigma70_r2"/>
    <property type="match status" value="1"/>
</dbReference>
<name>A0A7V8NM82_9BACT</name>
<dbReference type="AlphaFoldDB" id="A0A7V8NM82"/>
<evidence type="ECO:0000259" key="1">
    <source>
        <dbReference type="Pfam" id="PF04542"/>
    </source>
</evidence>
<dbReference type="EMBL" id="JACDQQ010000294">
    <property type="protein sequence ID" value="MBA0083930.1"/>
    <property type="molecule type" value="Genomic_DNA"/>
</dbReference>
<gene>
    <name evidence="3" type="ORF">HRJ53_02945</name>
</gene>
<dbReference type="InterPro" id="IPR046531">
    <property type="entry name" value="DUF6596"/>
</dbReference>
<dbReference type="Proteomes" id="UP000567293">
    <property type="component" value="Unassembled WGS sequence"/>
</dbReference>
<dbReference type="InterPro" id="IPR013324">
    <property type="entry name" value="RNA_pol_sigma_r3/r4-like"/>
</dbReference>
<keyword evidence="4" id="KW-1185">Reference proteome</keyword>
<feature type="domain" description="RNA polymerase sigma-70 region 2" evidence="1">
    <location>
        <begin position="8"/>
        <end position="76"/>
    </location>
</feature>
<evidence type="ECO:0000259" key="2">
    <source>
        <dbReference type="Pfam" id="PF20239"/>
    </source>
</evidence>
<dbReference type="PANTHER" id="PTHR47756">
    <property type="entry name" value="BLL6612 PROTEIN-RELATED"/>
    <property type="match status" value="1"/>
</dbReference>
<evidence type="ECO:0000313" key="3">
    <source>
        <dbReference type="EMBL" id="MBA0083930.1"/>
    </source>
</evidence>
<dbReference type="Gene3D" id="1.10.1740.10">
    <property type="match status" value="1"/>
</dbReference>
<dbReference type="InterPro" id="IPR007627">
    <property type="entry name" value="RNA_pol_sigma70_r2"/>
</dbReference>
<reference evidence="3" key="1">
    <citation type="submission" date="2020-06" db="EMBL/GenBank/DDBJ databases">
        <title>Legume-microbial interactions unlock mineral nutrients during tropical forest succession.</title>
        <authorList>
            <person name="Epihov D.Z."/>
        </authorList>
    </citation>
    <scope>NUCLEOTIDE SEQUENCE [LARGE SCALE GENOMIC DNA]</scope>
    <source>
        <strain evidence="3">Pan2503</strain>
    </source>
</reference>
<sequence length="424" mass="47475">MIEPSDHLFRREAGRMVATLTRIFGVHNLALAEDVVQDAFCRALEVWKFRGVPENPSAWLMATAKNRALDILRRERTARIYAPELGRLLQSEWTLAPVVEELFSPGTIQDDLLRMMFSCCHPRLPEEAQIALILHILCGFSVDEVAGAFVSSHAAMEKRIGRGKKVLARSKRLFDISSRGEFADRLPAVQRALYLLFNEGYHGASPETAIRAELCREAIRLATLLRDYPPSSTPATYALGALMCLDAARLPARVDASGDLRSLFDQDRSRWDEELIAEGRRLLDLSATGPELTEYHVEAAIAWVHTTAHGAEDTDWQMIISLYDKLMAIRPSPIVALNRAIAVAQRDGPLRGLEEIRAIDNFDRLAGYPFYHAALGEFALRSGRHEVACEHFRTALKLARNPMERKFLEQRVAACESGRTATAT</sequence>